<name>A0A0S2M1H9_9MICC</name>
<evidence type="ECO:0000313" key="1">
    <source>
        <dbReference type="EMBL" id="ALO67668.1"/>
    </source>
</evidence>
<organism evidence="2 3">
    <name type="scientific">Arthrobacter alpinus</name>
    <dbReference type="NCBI Taxonomy" id="656366"/>
    <lineage>
        <taxon>Bacteria</taxon>
        <taxon>Bacillati</taxon>
        <taxon>Actinomycetota</taxon>
        <taxon>Actinomycetes</taxon>
        <taxon>Micrococcales</taxon>
        <taxon>Micrococcaceae</taxon>
        <taxon>Arthrobacter</taxon>
    </lineage>
</organism>
<reference evidence="2 3" key="2">
    <citation type="journal article" date="2016" name="J. Biotechnol.">
        <title>Complete genome sequence of Arthrobacter alpinus ERGS4:06, a yellow pigmented bacterium tolerant to cold and radiations isolated from Sikkim Himalaya.</title>
        <authorList>
            <person name="Kumar R."/>
            <person name="Singh D."/>
            <person name="Swarnkar M.K."/>
            <person name="Singh A.K."/>
            <person name="Kumar S."/>
        </authorList>
    </citation>
    <scope>NUCLEOTIDE SEQUENCE [LARGE SCALE GENOMIC DNA]</scope>
    <source>
        <strain evidence="2 3">ERGS4:06</strain>
    </source>
</reference>
<accession>A0A0S2M1H9</accession>
<dbReference type="RefSeq" id="WP_062290968.1">
    <property type="nucleotide sequence ID" value="NZ_CP013200.1"/>
</dbReference>
<dbReference type="OrthoDB" id="4951235at2"/>
<sequence length="113" mass="12745">MSHSSENQPPPLPYELFRVGQTVALNLEDDIIVDRRDDEPLFLYRGHPGRITDPNFMHILTDWVGFEESPWSYAFGFTALPDDGPCPGLTAITEEEYAIRAKAIGEGKRPLID</sequence>
<proteinExistence type="predicted"/>
<evidence type="ECO:0000313" key="2">
    <source>
        <dbReference type="EMBL" id="ALO67673.1"/>
    </source>
</evidence>
<dbReference type="AlphaFoldDB" id="A0A0S2M1H9"/>
<dbReference type="Proteomes" id="UP000059574">
    <property type="component" value="Chromosome"/>
</dbReference>
<protein>
    <submittedName>
        <fullName evidence="2">Uncharacterized protein</fullName>
    </submittedName>
</protein>
<evidence type="ECO:0000313" key="3">
    <source>
        <dbReference type="Proteomes" id="UP000059574"/>
    </source>
</evidence>
<reference evidence="3" key="1">
    <citation type="submission" date="2015-11" db="EMBL/GenBank/DDBJ databases">
        <authorList>
            <person name="Kumar R."/>
            <person name="Singh D."/>
            <person name="Swarnkar M.K."/>
            <person name="Singh A.K."/>
            <person name="Kumar S."/>
        </authorList>
    </citation>
    <scope>NUCLEOTIDE SEQUENCE [LARGE SCALE GENOMIC DNA]</scope>
    <source>
        <strain evidence="3">ERGS4:06</strain>
    </source>
</reference>
<dbReference type="EMBL" id="CP013200">
    <property type="protein sequence ID" value="ALO67668.1"/>
    <property type="molecule type" value="Genomic_DNA"/>
</dbReference>
<gene>
    <name evidence="1" type="ORF">AS189_15755</name>
    <name evidence="2" type="ORF">AS189_15780</name>
</gene>
<dbReference type="EMBL" id="CP013200">
    <property type="protein sequence ID" value="ALO67673.1"/>
    <property type="molecule type" value="Genomic_DNA"/>
</dbReference>